<name>A0ABW9UU45_9SPHN</name>
<feature type="domain" description="ABC transporter" evidence="3">
    <location>
        <begin position="13"/>
        <end position="248"/>
    </location>
</feature>
<dbReference type="GO" id="GO:0005524">
    <property type="term" value="F:ATP binding"/>
    <property type="evidence" value="ECO:0007669"/>
    <property type="project" value="UniProtKB-KW"/>
</dbReference>
<dbReference type="PROSITE" id="PS50893">
    <property type="entry name" value="ABC_TRANSPORTER_2"/>
    <property type="match status" value="1"/>
</dbReference>
<dbReference type="EMBL" id="WTYO01000002">
    <property type="protein sequence ID" value="MXO68379.1"/>
    <property type="molecule type" value="Genomic_DNA"/>
</dbReference>
<gene>
    <name evidence="4" type="ORF">GRI72_06010</name>
</gene>
<dbReference type="InterPro" id="IPR003593">
    <property type="entry name" value="AAA+_ATPase"/>
</dbReference>
<keyword evidence="2 4" id="KW-0067">ATP-binding</keyword>
<dbReference type="InterPro" id="IPR017871">
    <property type="entry name" value="ABC_transporter-like_CS"/>
</dbReference>
<dbReference type="RefSeq" id="WP_160733018.1">
    <property type="nucleotide sequence ID" value="NZ_CP139719.1"/>
</dbReference>
<dbReference type="PROSITE" id="PS00211">
    <property type="entry name" value="ABC_TRANSPORTER_1"/>
    <property type="match status" value="1"/>
</dbReference>
<keyword evidence="1" id="KW-0547">Nucleotide-binding</keyword>
<evidence type="ECO:0000256" key="1">
    <source>
        <dbReference type="ARBA" id="ARBA00022741"/>
    </source>
</evidence>
<dbReference type="PANTHER" id="PTHR42794">
    <property type="entry name" value="HEMIN IMPORT ATP-BINDING PROTEIN HMUV"/>
    <property type="match status" value="1"/>
</dbReference>
<proteinExistence type="predicted"/>
<dbReference type="CDD" id="cd03214">
    <property type="entry name" value="ABC_Iron-Siderophores_B12_Hemin"/>
    <property type="match status" value="1"/>
</dbReference>
<evidence type="ECO:0000313" key="5">
    <source>
        <dbReference type="Proteomes" id="UP000444401"/>
    </source>
</evidence>
<comment type="caution">
    <text evidence="4">The sequence shown here is derived from an EMBL/GenBank/DDBJ whole genome shotgun (WGS) entry which is preliminary data.</text>
</comment>
<dbReference type="SMART" id="SM00382">
    <property type="entry name" value="AAA"/>
    <property type="match status" value="1"/>
</dbReference>
<dbReference type="Pfam" id="PF00005">
    <property type="entry name" value="ABC_tran"/>
    <property type="match status" value="1"/>
</dbReference>
<dbReference type="SUPFAM" id="SSF52540">
    <property type="entry name" value="P-loop containing nucleoside triphosphate hydrolases"/>
    <property type="match status" value="1"/>
</dbReference>
<dbReference type="Gene3D" id="3.40.50.300">
    <property type="entry name" value="P-loop containing nucleotide triphosphate hydrolases"/>
    <property type="match status" value="1"/>
</dbReference>
<evidence type="ECO:0000256" key="2">
    <source>
        <dbReference type="ARBA" id="ARBA00022840"/>
    </source>
</evidence>
<dbReference type="InterPro" id="IPR027417">
    <property type="entry name" value="P-loop_NTPase"/>
</dbReference>
<evidence type="ECO:0000313" key="4">
    <source>
        <dbReference type="EMBL" id="MXO68379.1"/>
    </source>
</evidence>
<organism evidence="4 5">
    <name type="scientific">Pelagerythrobacter marinus</name>
    <dbReference type="NCBI Taxonomy" id="538382"/>
    <lineage>
        <taxon>Bacteria</taxon>
        <taxon>Pseudomonadati</taxon>
        <taxon>Pseudomonadota</taxon>
        <taxon>Alphaproteobacteria</taxon>
        <taxon>Sphingomonadales</taxon>
        <taxon>Erythrobacteraceae</taxon>
        <taxon>Pelagerythrobacter</taxon>
    </lineage>
</organism>
<dbReference type="Proteomes" id="UP000444401">
    <property type="component" value="Unassembled WGS sequence"/>
</dbReference>
<dbReference type="InterPro" id="IPR003439">
    <property type="entry name" value="ABC_transporter-like_ATP-bd"/>
</dbReference>
<protein>
    <submittedName>
        <fullName evidence="4">ATP-binding cassette domain-containing protein</fullName>
    </submittedName>
</protein>
<keyword evidence="5" id="KW-1185">Reference proteome</keyword>
<dbReference type="PANTHER" id="PTHR42794:SF2">
    <property type="entry name" value="ABC TRANSPORTER ATP-BINDING PROTEIN"/>
    <property type="match status" value="1"/>
</dbReference>
<reference evidence="4 5" key="1">
    <citation type="submission" date="2019-12" db="EMBL/GenBank/DDBJ databases">
        <title>Genomic-based taxomic classification of the family Erythrobacteraceae.</title>
        <authorList>
            <person name="Xu L."/>
        </authorList>
    </citation>
    <scope>NUCLEOTIDE SEQUENCE [LARGE SCALE GENOMIC DNA]</scope>
    <source>
        <strain evidence="4 5">H32</strain>
    </source>
</reference>
<sequence length="266" mass="27980">MTARGDSHAAGTLGVRGLEAGYDGKAVVRQVDLGPIEPGSMISLLGPNAAGKTTLLRALAGLQPASGSIRLGERELVGMPLAEHARLVGYMPQNLPQRIGLSVIEATISAMRAAPPGDAGQAHLAETALDTLERVGIGHLAMEELGHLSGGQRQLASLAQALVRRPRVLLLDEPISALDLHYQLRVMKLVREIVRESGMIVIMVLHDLAMAARWSDRVVLLSGGEVAAEGPPEEAITAERLAQVYQVSGTVTRTGSGLAIAIDDIL</sequence>
<evidence type="ECO:0000259" key="3">
    <source>
        <dbReference type="PROSITE" id="PS50893"/>
    </source>
</evidence>
<accession>A0ABW9UU45</accession>